<dbReference type="InterPro" id="IPR005123">
    <property type="entry name" value="Oxoglu/Fe-dep_dioxygenase_dom"/>
</dbReference>
<reference evidence="8" key="1">
    <citation type="submission" date="2022-06" db="EMBL/GenBank/DDBJ databases">
        <title>Uncovering the hologenomic basis of an extraordinary plant invasion.</title>
        <authorList>
            <person name="Bieker V.C."/>
            <person name="Martin M.D."/>
            <person name="Gilbert T."/>
            <person name="Hodgins K."/>
            <person name="Battlay P."/>
            <person name="Petersen B."/>
            <person name="Wilson J."/>
        </authorList>
    </citation>
    <scope>NUCLEOTIDE SEQUENCE</scope>
    <source>
        <strain evidence="8">AA19_3_7</strain>
        <tissue evidence="8">Leaf</tissue>
    </source>
</reference>
<dbReference type="Pfam" id="PF14226">
    <property type="entry name" value="DIOX_N"/>
    <property type="match status" value="1"/>
</dbReference>
<dbReference type="GO" id="GO:0016705">
    <property type="term" value="F:oxidoreductase activity, acting on paired donors, with incorporation or reduction of molecular oxygen"/>
    <property type="evidence" value="ECO:0007669"/>
    <property type="project" value="UniProtKB-ARBA"/>
</dbReference>
<dbReference type="Proteomes" id="UP001206925">
    <property type="component" value="Unassembled WGS sequence"/>
</dbReference>
<dbReference type="SUPFAM" id="SSF51197">
    <property type="entry name" value="Clavaminate synthase-like"/>
    <property type="match status" value="1"/>
</dbReference>
<evidence type="ECO:0000313" key="8">
    <source>
        <dbReference type="EMBL" id="KAI7735118.1"/>
    </source>
</evidence>
<feature type="domain" description="Fe2OG dioxygenase" evidence="7">
    <location>
        <begin position="229"/>
        <end position="328"/>
    </location>
</feature>
<comment type="similarity">
    <text evidence="1 6">Belongs to the iron/ascorbate-dependent oxidoreductase family.</text>
</comment>
<dbReference type="InterPro" id="IPR027443">
    <property type="entry name" value="IPNS-like_sf"/>
</dbReference>
<dbReference type="FunFam" id="2.60.120.330:FF:000005">
    <property type="entry name" value="1-aminocyclopropane-1-carboxylate oxidase homolog 1"/>
    <property type="match status" value="1"/>
</dbReference>
<dbReference type="Gene3D" id="2.60.120.330">
    <property type="entry name" value="B-lactam Antibiotic, Isopenicillin N Synthase, Chain"/>
    <property type="match status" value="1"/>
</dbReference>
<dbReference type="InterPro" id="IPR026992">
    <property type="entry name" value="DIOX_N"/>
</dbReference>
<evidence type="ECO:0000256" key="4">
    <source>
        <dbReference type="ARBA" id="ARBA00023002"/>
    </source>
</evidence>
<keyword evidence="9" id="KW-1185">Reference proteome</keyword>
<dbReference type="InterPro" id="IPR044861">
    <property type="entry name" value="IPNS-like_FE2OG_OXY"/>
</dbReference>
<dbReference type="PANTHER" id="PTHR10209:SF878">
    <property type="entry name" value="DEACETOXYVINDOLINE 4-HYDROXYLASE"/>
    <property type="match status" value="1"/>
</dbReference>
<dbReference type="GO" id="GO:0046872">
    <property type="term" value="F:metal ion binding"/>
    <property type="evidence" value="ECO:0007669"/>
    <property type="project" value="UniProtKB-KW"/>
</dbReference>
<dbReference type="EMBL" id="JAMZMK010009563">
    <property type="protein sequence ID" value="KAI7735118.1"/>
    <property type="molecule type" value="Genomic_DNA"/>
</dbReference>
<evidence type="ECO:0000259" key="7">
    <source>
        <dbReference type="PROSITE" id="PS51471"/>
    </source>
</evidence>
<sequence length="380" mass="42753">MEGSWLERKVTKYRFMVMMLTHVDDSQDFHRAKADFDRTKAGVKGVLDSGILKIPNIFIHPPENLVKSPSSGAGNQELQVPVIDLNGFEGRKEVIISEIREVSEQWGIFQLVNHGIPVAVLDEMIESVRGFHEQPNEVKMKWYSREHGQQVRFFSNGSLYESKAVNWRDSFSCHYADGALDPNAIPLVSRRAIRNYMERIINLKNTLAELLSEALGLDTNYLESMDCMKTVTLLGHYYPSCPEPDLTLGATKHSDPSFLTILLQDSIGGLQVLQGSQWVDVKPVKGALIVNIGDLMQLVSNDKFKSAEHRVLAAPIGPRISAACFFYPSTANNCKPYKPIKELISEEGGPIYRETNHKEYMSCYRSKGLDGTSCLSYFKL</sequence>
<name>A0AAD5GCI2_AMBAR</name>
<keyword evidence="4 6" id="KW-0560">Oxidoreductase</keyword>
<dbReference type="GO" id="GO:0031418">
    <property type="term" value="F:L-ascorbic acid binding"/>
    <property type="evidence" value="ECO:0007669"/>
    <property type="project" value="UniProtKB-KW"/>
</dbReference>
<organism evidence="8 9">
    <name type="scientific">Ambrosia artemisiifolia</name>
    <name type="common">Common ragweed</name>
    <dbReference type="NCBI Taxonomy" id="4212"/>
    <lineage>
        <taxon>Eukaryota</taxon>
        <taxon>Viridiplantae</taxon>
        <taxon>Streptophyta</taxon>
        <taxon>Embryophyta</taxon>
        <taxon>Tracheophyta</taxon>
        <taxon>Spermatophyta</taxon>
        <taxon>Magnoliopsida</taxon>
        <taxon>eudicotyledons</taxon>
        <taxon>Gunneridae</taxon>
        <taxon>Pentapetalae</taxon>
        <taxon>asterids</taxon>
        <taxon>campanulids</taxon>
        <taxon>Asterales</taxon>
        <taxon>Asteraceae</taxon>
        <taxon>Asteroideae</taxon>
        <taxon>Heliantheae alliance</taxon>
        <taxon>Heliantheae</taxon>
        <taxon>Ambrosia</taxon>
    </lineage>
</organism>
<dbReference type="PANTHER" id="PTHR10209">
    <property type="entry name" value="OXIDOREDUCTASE, 2OG-FE II OXYGENASE FAMILY PROTEIN"/>
    <property type="match status" value="1"/>
</dbReference>
<dbReference type="GO" id="GO:0051213">
    <property type="term" value="F:dioxygenase activity"/>
    <property type="evidence" value="ECO:0007669"/>
    <property type="project" value="UniProtKB-ARBA"/>
</dbReference>
<evidence type="ECO:0000256" key="5">
    <source>
        <dbReference type="ARBA" id="ARBA00023004"/>
    </source>
</evidence>
<keyword evidence="3" id="KW-0847">Vitamin C</keyword>
<keyword evidence="2 6" id="KW-0479">Metal-binding</keyword>
<evidence type="ECO:0000256" key="6">
    <source>
        <dbReference type="RuleBase" id="RU003682"/>
    </source>
</evidence>
<dbReference type="AlphaFoldDB" id="A0AAD5GCI2"/>
<evidence type="ECO:0000256" key="3">
    <source>
        <dbReference type="ARBA" id="ARBA00022896"/>
    </source>
</evidence>
<keyword evidence="5 6" id="KW-0408">Iron</keyword>
<evidence type="ECO:0000256" key="1">
    <source>
        <dbReference type="ARBA" id="ARBA00008056"/>
    </source>
</evidence>
<comment type="caution">
    <text evidence="8">The sequence shown here is derived from an EMBL/GenBank/DDBJ whole genome shotgun (WGS) entry which is preliminary data.</text>
</comment>
<protein>
    <recommendedName>
        <fullName evidence="7">Fe2OG dioxygenase domain-containing protein</fullName>
    </recommendedName>
</protein>
<proteinExistence type="inferred from homology"/>
<accession>A0AAD5GCI2</accession>
<dbReference type="PROSITE" id="PS51471">
    <property type="entry name" value="FE2OG_OXY"/>
    <property type="match status" value="1"/>
</dbReference>
<evidence type="ECO:0000313" key="9">
    <source>
        <dbReference type="Proteomes" id="UP001206925"/>
    </source>
</evidence>
<evidence type="ECO:0000256" key="2">
    <source>
        <dbReference type="ARBA" id="ARBA00022723"/>
    </source>
</evidence>
<gene>
    <name evidence="8" type="ORF">M8C21_003159</name>
</gene>
<dbReference type="Pfam" id="PF03171">
    <property type="entry name" value="2OG-FeII_Oxy"/>
    <property type="match status" value="1"/>
</dbReference>